<comment type="subcellular location">
    <subcellularLocation>
        <location evidence="1">Membrane</location>
        <topology evidence="1">Multi-pass membrane protein</topology>
    </subcellularLocation>
</comment>
<feature type="signal peptide" evidence="9">
    <location>
        <begin position="1"/>
        <end position="19"/>
    </location>
</feature>
<evidence type="ECO:0000256" key="1">
    <source>
        <dbReference type="ARBA" id="ARBA00004141"/>
    </source>
</evidence>
<evidence type="ECO:0000256" key="4">
    <source>
        <dbReference type="ARBA" id="ARBA00023040"/>
    </source>
</evidence>
<evidence type="ECO:0000256" key="7">
    <source>
        <dbReference type="ARBA" id="ARBA00023224"/>
    </source>
</evidence>
<dbReference type="Pfam" id="PF00001">
    <property type="entry name" value="7tm_1"/>
    <property type="match status" value="1"/>
</dbReference>
<feature type="transmembrane region" description="Helical" evidence="8">
    <location>
        <begin position="173"/>
        <end position="196"/>
    </location>
</feature>
<proteinExistence type="predicted"/>
<feature type="domain" description="G-protein coupled receptors family 1 profile" evidence="10">
    <location>
        <begin position="1"/>
        <end position="233"/>
    </location>
</feature>
<dbReference type="GO" id="GO:0005886">
    <property type="term" value="C:plasma membrane"/>
    <property type="evidence" value="ECO:0007669"/>
    <property type="project" value="TreeGrafter"/>
</dbReference>
<keyword evidence="7" id="KW-0807">Transducer</keyword>
<protein>
    <submittedName>
        <fullName evidence="11">G-protein coupled receptor 54-like</fullName>
    </submittedName>
</protein>
<dbReference type="InterPro" id="IPR017452">
    <property type="entry name" value="GPCR_Rhodpsn_7TM"/>
</dbReference>
<dbReference type="Gene3D" id="1.20.1070.10">
    <property type="entry name" value="Rhodopsin 7-helix transmembrane proteins"/>
    <property type="match status" value="1"/>
</dbReference>
<dbReference type="SUPFAM" id="SSF81321">
    <property type="entry name" value="Family A G protein-coupled receptor-like"/>
    <property type="match status" value="1"/>
</dbReference>
<keyword evidence="2 8" id="KW-0812">Transmembrane</keyword>
<organism evidence="11 12">
    <name type="scientific">Plakobranchus ocellatus</name>
    <dbReference type="NCBI Taxonomy" id="259542"/>
    <lineage>
        <taxon>Eukaryota</taxon>
        <taxon>Metazoa</taxon>
        <taxon>Spiralia</taxon>
        <taxon>Lophotrochozoa</taxon>
        <taxon>Mollusca</taxon>
        <taxon>Gastropoda</taxon>
        <taxon>Heterobranchia</taxon>
        <taxon>Euthyneura</taxon>
        <taxon>Panpulmonata</taxon>
        <taxon>Sacoglossa</taxon>
        <taxon>Placobranchoidea</taxon>
        <taxon>Plakobranchidae</taxon>
        <taxon>Plakobranchus</taxon>
    </lineage>
</organism>
<comment type="caution">
    <text evidence="11">The sequence shown here is derived from an EMBL/GenBank/DDBJ whole genome shotgun (WGS) entry which is preliminary data.</text>
</comment>
<dbReference type="Proteomes" id="UP000735302">
    <property type="component" value="Unassembled WGS sequence"/>
</dbReference>
<evidence type="ECO:0000256" key="8">
    <source>
        <dbReference type="SAM" id="Phobius"/>
    </source>
</evidence>
<dbReference type="PANTHER" id="PTHR45695">
    <property type="entry name" value="LEUCOKININ RECEPTOR-RELATED"/>
    <property type="match status" value="1"/>
</dbReference>
<dbReference type="PANTHER" id="PTHR45695:SF15">
    <property type="entry name" value="OPSIN RH2"/>
    <property type="match status" value="1"/>
</dbReference>
<evidence type="ECO:0000256" key="9">
    <source>
        <dbReference type="SAM" id="SignalP"/>
    </source>
</evidence>
<evidence type="ECO:0000313" key="12">
    <source>
        <dbReference type="Proteomes" id="UP000735302"/>
    </source>
</evidence>
<dbReference type="AlphaFoldDB" id="A0AAV4AVE6"/>
<dbReference type="InterPro" id="IPR000276">
    <property type="entry name" value="GPCR_Rhodpsn"/>
</dbReference>
<keyword evidence="6 11" id="KW-0675">Receptor</keyword>
<feature type="transmembrane region" description="Helical" evidence="8">
    <location>
        <begin position="55"/>
        <end position="81"/>
    </location>
</feature>
<evidence type="ECO:0000256" key="6">
    <source>
        <dbReference type="ARBA" id="ARBA00023170"/>
    </source>
</evidence>
<dbReference type="PROSITE" id="PS50262">
    <property type="entry name" value="G_PROTEIN_RECEP_F1_2"/>
    <property type="match status" value="1"/>
</dbReference>
<evidence type="ECO:0000256" key="3">
    <source>
        <dbReference type="ARBA" id="ARBA00022989"/>
    </source>
</evidence>
<keyword evidence="9" id="KW-0732">Signal</keyword>
<sequence length="333" mass="36942">MSHAYMVVLIVWFLSFIFAVPNALIMEHEQVGQRFKAYWCRKQFTSQAYHVAYEMYMLVLVFVIPLSIMFSTYGVVCFKVCKFSDMRNDMRSGRVIAPAAGSKGKRSPRGSSVPIENSCCESGAAPCGSGRGTDRGGHSNNGTAGTGAVRNKLARSIFKKRRGSEDSKATRQLITMLVLVVVLFILCWGPIMLNNVLVAFGVLDELNYGYLMPMRIAFNLLSYMNSCVNPIVYAFLSKNFRQSFRFAIIGCVKGHGFVRAYTASRSIMSTVTSGFSAWSRRAGSAIARKSSSSGNEYPHTVAQNEEELMELRPMEGQAQNKVSFSLNGEVNFD</sequence>
<feature type="transmembrane region" description="Helical" evidence="8">
    <location>
        <begin position="216"/>
        <end position="236"/>
    </location>
</feature>
<evidence type="ECO:0000313" key="11">
    <source>
        <dbReference type="EMBL" id="GFO10803.1"/>
    </source>
</evidence>
<evidence type="ECO:0000256" key="2">
    <source>
        <dbReference type="ARBA" id="ARBA00022692"/>
    </source>
</evidence>
<keyword evidence="12" id="KW-1185">Reference proteome</keyword>
<keyword evidence="4" id="KW-0297">G-protein coupled receptor</keyword>
<name>A0AAV4AVE6_9GAST</name>
<feature type="chain" id="PRO_5043584943" evidence="9">
    <location>
        <begin position="20"/>
        <end position="333"/>
    </location>
</feature>
<gene>
    <name evidence="11" type="ORF">PoB_003730800</name>
</gene>
<dbReference type="PRINTS" id="PR00237">
    <property type="entry name" value="GPCRRHODOPSN"/>
</dbReference>
<dbReference type="GO" id="GO:0004930">
    <property type="term" value="F:G protein-coupled receptor activity"/>
    <property type="evidence" value="ECO:0007669"/>
    <property type="project" value="UniProtKB-KW"/>
</dbReference>
<keyword evidence="3 8" id="KW-1133">Transmembrane helix</keyword>
<accession>A0AAV4AVE6</accession>
<evidence type="ECO:0000259" key="10">
    <source>
        <dbReference type="PROSITE" id="PS50262"/>
    </source>
</evidence>
<reference evidence="11 12" key="1">
    <citation type="journal article" date="2021" name="Elife">
        <title>Chloroplast acquisition without the gene transfer in kleptoplastic sea slugs, Plakobranchus ocellatus.</title>
        <authorList>
            <person name="Maeda T."/>
            <person name="Takahashi S."/>
            <person name="Yoshida T."/>
            <person name="Shimamura S."/>
            <person name="Takaki Y."/>
            <person name="Nagai Y."/>
            <person name="Toyoda A."/>
            <person name="Suzuki Y."/>
            <person name="Arimoto A."/>
            <person name="Ishii H."/>
            <person name="Satoh N."/>
            <person name="Nishiyama T."/>
            <person name="Hasebe M."/>
            <person name="Maruyama T."/>
            <person name="Minagawa J."/>
            <person name="Obokata J."/>
            <person name="Shigenobu S."/>
        </authorList>
    </citation>
    <scope>NUCLEOTIDE SEQUENCE [LARGE SCALE GENOMIC DNA]</scope>
</reference>
<keyword evidence="5 8" id="KW-0472">Membrane</keyword>
<evidence type="ECO:0000256" key="5">
    <source>
        <dbReference type="ARBA" id="ARBA00023136"/>
    </source>
</evidence>
<dbReference type="EMBL" id="BLXT01004211">
    <property type="protein sequence ID" value="GFO10803.1"/>
    <property type="molecule type" value="Genomic_DNA"/>
</dbReference>